<dbReference type="FunFam" id="2.30.30.40:FF:000072">
    <property type="entry name" value="Unconventional Myosin IB"/>
    <property type="match status" value="1"/>
</dbReference>
<evidence type="ECO:0000313" key="5">
    <source>
        <dbReference type="EMBL" id="ESN99128.1"/>
    </source>
</evidence>
<dbReference type="OrthoDB" id="10255964at2759"/>
<reference evidence="6" key="3">
    <citation type="submission" date="2015-06" db="UniProtKB">
        <authorList>
            <consortium name="EnsemblMetazoa"/>
        </authorList>
    </citation>
    <scope>IDENTIFICATION</scope>
</reference>
<evidence type="ECO:0000256" key="2">
    <source>
        <dbReference type="ARBA" id="ARBA00022999"/>
    </source>
</evidence>
<dbReference type="RefSeq" id="XP_009022486.1">
    <property type="nucleotide sequence ID" value="XM_009024238.1"/>
</dbReference>
<evidence type="ECO:0000259" key="4">
    <source>
        <dbReference type="PROSITE" id="PS50002"/>
    </source>
</evidence>
<dbReference type="SMART" id="SM00326">
    <property type="entry name" value="SH3"/>
    <property type="match status" value="1"/>
</dbReference>
<dbReference type="EnsemblMetazoa" id="HelroT66884">
    <property type="protein sequence ID" value="HelroP66884"/>
    <property type="gene ID" value="HelroG66884"/>
</dbReference>
<dbReference type="eggNOG" id="KOG3601">
    <property type="taxonomic scope" value="Eukaryota"/>
</dbReference>
<dbReference type="GeneID" id="20213972"/>
<keyword evidence="2" id="KW-0727">SH2 domain</keyword>
<dbReference type="InterPro" id="IPR036028">
    <property type="entry name" value="SH3-like_dom_sf"/>
</dbReference>
<evidence type="ECO:0000256" key="3">
    <source>
        <dbReference type="PROSITE-ProRule" id="PRU00192"/>
    </source>
</evidence>
<evidence type="ECO:0000313" key="7">
    <source>
        <dbReference type="Proteomes" id="UP000015101"/>
    </source>
</evidence>
<dbReference type="Proteomes" id="UP000015101">
    <property type="component" value="Unassembled WGS sequence"/>
</dbReference>
<dbReference type="PRINTS" id="PR00452">
    <property type="entry name" value="SH3DOMAIN"/>
</dbReference>
<dbReference type="STRING" id="6412.T1FYS4"/>
<sequence length="58" mass="6485">MEATAIYDYSASHADELSFHVNDIIKILNEGDGQWYNAELNGKLGIVPANYLTFEPPK</sequence>
<dbReference type="InterPro" id="IPR043539">
    <property type="entry name" value="Grb2-like"/>
</dbReference>
<evidence type="ECO:0000313" key="6">
    <source>
        <dbReference type="EnsemblMetazoa" id="HelroP66884"/>
    </source>
</evidence>
<dbReference type="CTD" id="20213972"/>
<dbReference type="InParanoid" id="T1FYS4"/>
<feature type="domain" description="SH3" evidence="4">
    <location>
        <begin position="1"/>
        <end position="57"/>
    </location>
</feature>
<dbReference type="KEGG" id="hro:HELRODRAFT_66884"/>
<dbReference type="SUPFAM" id="SSF50044">
    <property type="entry name" value="SH3-domain"/>
    <property type="match status" value="1"/>
</dbReference>
<keyword evidence="7" id="KW-1185">Reference proteome</keyword>
<dbReference type="EMBL" id="KB097143">
    <property type="protein sequence ID" value="ESN99128.1"/>
    <property type="molecule type" value="Genomic_DNA"/>
</dbReference>
<dbReference type="PRINTS" id="PR00499">
    <property type="entry name" value="P67PHOX"/>
</dbReference>
<dbReference type="PANTHER" id="PTHR46037">
    <property type="entry name" value="PROTEIN ENHANCER OF SEVENLESS 2B"/>
    <property type="match status" value="1"/>
</dbReference>
<organism evidence="6 7">
    <name type="scientific">Helobdella robusta</name>
    <name type="common">Californian leech</name>
    <dbReference type="NCBI Taxonomy" id="6412"/>
    <lineage>
        <taxon>Eukaryota</taxon>
        <taxon>Metazoa</taxon>
        <taxon>Spiralia</taxon>
        <taxon>Lophotrochozoa</taxon>
        <taxon>Annelida</taxon>
        <taxon>Clitellata</taxon>
        <taxon>Hirudinea</taxon>
        <taxon>Rhynchobdellida</taxon>
        <taxon>Glossiphoniidae</taxon>
        <taxon>Helobdella</taxon>
    </lineage>
</organism>
<dbReference type="InterPro" id="IPR001452">
    <property type="entry name" value="SH3_domain"/>
</dbReference>
<protein>
    <recommendedName>
        <fullName evidence="4">SH3 domain-containing protein</fullName>
    </recommendedName>
</protein>
<reference evidence="7" key="1">
    <citation type="submission" date="2012-12" db="EMBL/GenBank/DDBJ databases">
        <authorList>
            <person name="Hellsten U."/>
            <person name="Grimwood J."/>
            <person name="Chapman J.A."/>
            <person name="Shapiro H."/>
            <person name="Aerts A."/>
            <person name="Otillar R.P."/>
            <person name="Terry A.Y."/>
            <person name="Boore J.L."/>
            <person name="Simakov O."/>
            <person name="Marletaz F."/>
            <person name="Cho S.-J."/>
            <person name="Edsinger-Gonzales E."/>
            <person name="Havlak P."/>
            <person name="Kuo D.-H."/>
            <person name="Larsson T."/>
            <person name="Lv J."/>
            <person name="Arendt D."/>
            <person name="Savage R."/>
            <person name="Osoegawa K."/>
            <person name="de Jong P."/>
            <person name="Lindberg D.R."/>
            <person name="Seaver E.C."/>
            <person name="Weisblat D.A."/>
            <person name="Putnam N.H."/>
            <person name="Grigoriev I.V."/>
            <person name="Rokhsar D.S."/>
        </authorList>
    </citation>
    <scope>NUCLEOTIDE SEQUENCE</scope>
</reference>
<proteinExistence type="predicted"/>
<keyword evidence="1 3" id="KW-0728">SH3 domain</keyword>
<accession>T1FYS4</accession>
<gene>
    <name evidence="6" type="primary">20213972</name>
    <name evidence="5" type="ORF">HELRODRAFT_66884</name>
</gene>
<dbReference type="AlphaFoldDB" id="T1FYS4"/>
<evidence type="ECO:0000256" key="1">
    <source>
        <dbReference type="ARBA" id="ARBA00022443"/>
    </source>
</evidence>
<dbReference type="HOGENOM" id="CLU_186395_2_1_1"/>
<dbReference type="EMBL" id="AMQM01001120">
    <property type="status" value="NOT_ANNOTATED_CDS"/>
    <property type="molecule type" value="Genomic_DNA"/>
</dbReference>
<reference evidence="5 7" key="2">
    <citation type="journal article" date="2013" name="Nature">
        <title>Insights into bilaterian evolution from three spiralian genomes.</title>
        <authorList>
            <person name="Simakov O."/>
            <person name="Marletaz F."/>
            <person name="Cho S.J."/>
            <person name="Edsinger-Gonzales E."/>
            <person name="Havlak P."/>
            <person name="Hellsten U."/>
            <person name="Kuo D.H."/>
            <person name="Larsson T."/>
            <person name="Lv J."/>
            <person name="Arendt D."/>
            <person name="Savage R."/>
            <person name="Osoegawa K."/>
            <person name="de Jong P."/>
            <person name="Grimwood J."/>
            <person name="Chapman J.A."/>
            <person name="Shapiro H."/>
            <person name="Aerts A."/>
            <person name="Otillar R.P."/>
            <person name="Terry A.Y."/>
            <person name="Boore J.L."/>
            <person name="Grigoriev I.V."/>
            <person name="Lindberg D.R."/>
            <person name="Seaver E.C."/>
            <person name="Weisblat D.A."/>
            <person name="Putnam N.H."/>
            <person name="Rokhsar D.S."/>
        </authorList>
    </citation>
    <scope>NUCLEOTIDE SEQUENCE</scope>
</reference>
<dbReference type="Gene3D" id="2.30.30.40">
    <property type="entry name" value="SH3 Domains"/>
    <property type="match status" value="1"/>
</dbReference>
<dbReference type="Pfam" id="PF00018">
    <property type="entry name" value="SH3_1"/>
    <property type="match status" value="1"/>
</dbReference>
<name>T1FYS4_HELRO</name>
<dbReference type="PROSITE" id="PS50002">
    <property type="entry name" value="SH3"/>
    <property type="match status" value="1"/>
</dbReference>